<name>A0A2K1IS84_PHYPA</name>
<evidence type="ECO:0000313" key="3">
    <source>
        <dbReference type="Proteomes" id="UP000006727"/>
    </source>
</evidence>
<evidence type="ECO:0000313" key="1">
    <source>
        <dbReference type="EMBL" id="PNR32141.1"/>
    </source>
</evidence>
<sequence>MGIVSSQWIMTTPMISNHIIVDYSPITAIFLAGDSQGTTQVEQPNHTLREQLFTRLQGNQEPIAAQISAPSCIHPPHRSE</sequence>
<accession>A0A2K1IS84</accession>
<keyword evidence="3" id="KW-1185">Reference proteome</keyword>
<proteinExistence type="predicted"/>
<dbReference type="EMBL" id="ABEU02000021">
    <property type="protein sequence ID" value="PNR32141.1"/>
    <property type="molecule type" value="Genomic_DNA"/>
</dbReference>
<evidence type="ECO:0000313" key="2">
    <source>
        <dbReference type="EnsemblPlants" id="PAC:32914859.CDS.1"/>
    </source>
</evidence>
<protein>
    <submittedName>
        <fullName evidence="1 2">Uncharacterized protein</fullName>
    </submittedName>
</protein>
<reference evidence="1 3" key="1">
    <citation type="journal article" date="2008" name="Science">
        <title>The Physcomitrella genome reveals evolutionary insights into the conquest of land by plants.</title>
        <authorList>
            <person name="Rensing S."/>
            <person name="Lang D."/>
            <person name="Zimmer A."/>
            <person name="Terry A."/>
            <person name="Salamov A."/>
            <person name="Shapiro H."/>
            <person name="Nishiyama T."/>
            <person name="Perroud P.-F."/>
            <person name="Lindquist E."/>
            <person name="Kamisugi Y."/>
            <person name="Tanahashi T."/>
            <person name="Sakakibara K."/>
            <person name="Fujita T."/>
            <person name="Oishi K."/>
            <person name="Shin-I T."/>
            <person name="Kuroki Y."/>
            <person name="Toyoda A."/>
            <person name="Suzuki Y."/>
            <person name="Hashimoto A."/>
            <person name="Yamaguchi K."/>
            <person name="Sugano A."/>
            <person name="Kohara Y."/>
            <person name="Fujiyama A."/>
            <person name="Anterola A."/>
            <person name="Aoki S."/>
            <person name="Ashton N."/>
            <person name="Barbazuk W.B."/>
            <person name="Barker E."/>
            <person name="Bennetzen J."/>
            <person name="Bezanilla M."/>
            <person name="Blankenship R."/>
            <person name="Cho S.H."/>
            <person name="Dutcher S."/>
            <person name="Estelle M."/>
            <person name="Fawcett J.A."/>
            <person name="Gundlach H."/>
            <person name="Hanada K."/>
            <person name="Heyl A."/>
            <person name="Hicks K.A."/>
            <person name="Hugh J."/>
            <person name="Lohr M."/>
            <person name="Mayer K."/>
            <person name="Melkozernov A."/>
            <person name="Murata T."/>
            <person name="Nelson D."/>
            <person name="Pils B."/>
            <person name="Prigge M."/>
            <person name="Reiss B."/>
            <person name="Renner T."/>
            <person name="Rombauts S."/>
            <person name="Rushton P."/>
            <person name="Sanderfoot A."/>
            <person name="Schween G."/>
            <person name="Shiu S.-H."/>
            <person name="Stueber K."/>
            <person name="Theodoulou F.L."/>
            <person name="Tu H."/>
            <person name="Van de Peer Y."/>
            <person name="Verrier P.J."/>
            <person name="Waters E."/>
            <person name="Wood A."/>
            <person name="Yang L."/>
            <person name="Cove D."/>
            <person name="Cuming A."/>
            <person name="Hasebe M."/>
            <person name="Lucas S."/>
            <person name="Mishler D.B."/>
            <person name="Reski R."/>
            <person name="Grigoriev I."/>
            <person name="Quatrano R.S."/>
            <person name="Boore J.L."/>
        </authorList>
    </citation>
    <scope>NUCLEOTIDE SEQUENCE [LARGE SCALE GENOMIC DNA]</scope>
    <source>
        <strain evidence="2 3">cv. Gransden 2004</strain>
    </source>
</reference>
<dbReference type="Proteomes" id="UP000006727">
    <property type="component" value="Chromosome 21"/>
</dbReference>
<dbReference type="EnsemblPlants" id="Pp3c21_16296V3.1">
    <property type="protein sequence ID" value="PAC:32914859.CDS.1"/>
    <property type="gene ID" value="Pp3c21_16296"/>
</dbReference>
<dbReference type="InParanoid" id="A0A2K1IS84"/>
<dbReference type="Gramene" id="Pp3c21_16296V3.1">
    <property type="protein sequence ID" value="PAC:32914859.CDS.1"/>
    <property type="gene ID" value="Pp3c21_16296"/>
</dbReference>
<reference evidence="2" key="3">
    <citation type="submission" date="2020-12" db="UniProtKB">
        <authorList>
            <consortium name="EnsemblPlants"/>
        </authorList>
    </citation>
    <scope>IDENTIFICATION</scope>
</reference>
<organism evidence="1">
    <name type="scientific">Physcomitrium patens</name>
    <name type="common">Spreading-leaved earth moss</name>
    <name type="synonym">Physcomitrella patens</name>
    <dbReference type="NCBI Taxonomy" id="3218"/>
    <lineage>
        <taxon>Eukaryota</taxon>
        <taxon>Viridiplantae</taxon>
        <taxon>Streptophyta</taxon>
        <taxon>Embryophyta</taxon>
        <taxon>Bryophyta</taxon>
        <taxon>Bryophytina</taxon>
        <taxon>Bryopsida</taxon>
        <taxon>Funariidae</taxon>
        <taxon>Funariales</taxon>
        <taxon>Funariaceae</taxon>
        <taxon>Physcomitrium</taxon>
    </lineage>
</organism>
<reference evidence="1 3" key="2">
    <citation type="journal article" date="2018" name="Plant J.">
        <title>The Physcomitrella patens chromosome-scale assembly reveals moss genome structure and evolution.</title>
        <authorList>
            <person name="Lang D."/>
            <person name="Ullrich K.K."/>
            <person name="Murat F."/>
            <person name="Fuchs J."/>
            <person name="Jenkins J."/>
            <person name="Haas F.B."/>
            <person name="Piednoel M."/>
            <person name="Gundlach H."/>
            <person name="Van Bel M."/>
            <person name="Meyberg R."/>
            <person name="Vives C."/>
            <person name="Morata J."/>
            <person name="Symeonidi A."/>
            <person name="Hiss M."/>
            <person name="Muchero W."/>
            <person name="Kamisugi Y."/>
            <person name="Saleh O."/>
            <person name="Blanc G."/>
            <person name="Decker E.L."/>
            <person name="van Gessel N."/>
            <person name="Grimwood J."/>
            <person name="Hayes R.D."/>
            <person name="Graham S.W."/>
            <person name="Gunter L.E."/>
            <person name="McDaniel S.F."/>
            <person name="Hoernstein S.N.W."/>
            <person name="Larsson A."/>
            <person name="Li F.W."/>
            <person name="Perroud P.F."/>
            <person name="Phillips J."/>
            <person name="Ranjan P."/>
            <person name="Rokshar D.S."/>
            <person name="Rothfels C.J."/>
            <person name="Schneider L."/>
            <person name="Shu S."/>
            <person name="Stevenson D.W."/>
            <person name="Thummler F."/>
            <person name="Tillich M."/>
            <person name="Villarreal Aguilar J.C."/>
            <person name="Widiez T."/>
            <person name="Wong G.K."/>
            <person name="Wymore A."/>
            <person name="Zhang Y."/>
            <person name="Zimmer A.D."/>
            <person name="Quatrano R.S."/>
            <person name="Mayer K.F.X."/>
            <person name="Goodstein D."/>
            <person name="Casacuberta J.M."/>
            <person name="Vandepoele K."/>
            <person name="Reski R."/>
            <person name="Cuming A.C."/>
            <person name="Tuskan G.A."/>
            <person name="Maumus F."/>
            <person name="Salse J."/>
            <person name="Schmutz J."/>
            <person name="Rensing S.A."/>
        </authorList>
    </citation>
    <scope>NUCLEOTIDE SEQUENCE [LARGE SCALE GENOMIC DNA]</scope>
    <source>
        <strain evidence="2 3">cv. Gransden 2004</strain>
    </source>
</reference>
<dbReference type="AlphaFoldDB" id="A0A2K1IS84"/>
<gene>
    <name evidence="1" type="ORF">PHYPA_026266</name>
</gene>